<dbReference type="InterPro" id="IPR003594">
    <property type="entry name" value="HATPase_dom"/>
</dbReference>
<keyword evidence="9" id="KW-0067">ATP-binding</keyword>
<dbReference type="InterPro" id="IPR005467">
    <property type="entry name" value="His_kinase_dom"/>
</dbReference>
<dbReference type="InterPro" id="IPR000014">
    <property type="entry name" value="PAS"/>
</dbReference>
<keyword evidence="7" id="KW-0547">Nucleotide-binding</keyword>
<dbReference type="InterPro" id="IPR003661">
    <property type="entry name" value="HisK_dim/P_dom"/>
</dbReference>
<dbReference type="Gene3D" id="3.30.450.40">
    <property type="match status" value="4"/>
</dbReference>
<dbReference type="Pfam" id="PF01339">
    <property type="entry name" value="CheB_methylest"/>
    <property type="match status" value="1"/>
</dbReference>
<evidence type="ECO:0000256" key="8">
    <source>
        <dbReference type="ARBA" id="ARBA00022777"/>
    </source>
</evidence>
<dbReference type="PRINTS" id="PR00344">
    <property type="entry name" value="BCTRLSENSOR"/>
</dbReference>
<dbReference type="Pfam" id="PF13185">
    <property type="entry name" value="GAF_2"/>
    <property type="match status" value="1"/>
</dbReference>
<dbReference type="GO" id="GO:0008984">
    <property type="term" value="F:protein-glutamate methylesterase activity"/>
    <property type="evidence" value="ECO:0007669"/>
    <property type="project" value="InterPro"/>
</dbReference>
<dbReference type="STRING" id="1523247.SAMN05660464_2511"/>
<dbReference type="InterPro" id="IPR036890">
    <property type="entry name" value="HATPase_C_sf"/>
</dbReference>
<feature type="active site" evidence="12">
    <location>
        <position position="148"/>
    </location>
</feature>
<protein>
    <recommendedName>
        <fullName evidence="3">histidine kinase</fullName>
        <ecNumber evidence="3">2.7.13.3</ecNumber>
    </recommendedName>
</protein>
<dbReference type="PROSITE" id="PS50122">
    <property type="entry name" value="CHEB"/>
    <property type="match status" value="1"/>
</dbReference>
<keyword evidence="12" id="KW-0378">Hydrolase</keyword>
<dbReference type="SMART" id="SM00388">
    <property type="entry name" value="HisKA"/>
    <property type="match status" value="1"/>
</dbReference>
<sequence>MAMARGGTAQGDVTRDAGADRVEVVTLVTSAGGLGALSVVLRDLPEDFAAAVVVAQHLGGQGSALLDILQRRVALPLEWARDGAPIRAGRVTVCPPRSVLEVLPDGSCAVRPISGVLEDRPLDTLLASVGDSYGASALGVVLTGMGRDGAAGAAALRAAGGTVIAQDEETAEQPSMPRAAAEAGAHLVLPLHEIGRVVADVVAGGGLPRPRTEVEAVEALFGGPGHARAELRGIEWSTTPLGPVASWSASLRALVRAVLDTEFPMFLMWGPELVQIGNDAYAPTLGTKRMQGLPVRTTWPELWDVVGPRFERIRRTGEPVFARDAEFSPNRRGFVEEAYFTYCYSALHDDGHLAGVLETSLETTARVLADRRLATLRALATSGVGAESLPSTCDRAIRTLEQNPRDVPFALVYLSEPTRGTAHLCASTGVEPGSGVAPRTLSTRAGDAAWPVGRVLADGTPLLVDDLGTRFAAFHAGPWPEGPRAAVLLPIRPVTDEPPIGVLVAGFSPRLVVDEAYRGFLDLVGTQISATVAEARTRRRERERLERLAELDRVKTEFFSNVSHEFRTPLTLMLGPLEDLLQDGDELPPRRKAELELVRRNARRLLRLVGTMLDFSQIEAGRLRARFAPVDLAERTREIVAQFDSAVSRAGLDLHVEVEELPEPVWVDVEMWEKVVSNLVSNALKFTFDGRIEVALRRLPKHAELVVRDTGVGIPAEELPHVFKRFHRVRGTRARTYEGAGIGLALVDELVRRHHGRIRATSTVGEGTTFTVWIPLGRRPVPPEALRDEPPRTTEVAGGMAEEAMQWGEAPGPQLLADDDDDAVRQSLRGYGAGARVLVADDHGDMRQYLARLLAPQWTVDAASDGAEALERARRDPPDLVLADVMMPGLDGFGLLRELRQDETLRTVPVVLVTARAGEEAAIDGLLAGADDYIVKPFSARELVARVGGQLELARTRRRNEELNGFLVRFSDAVRGLTDPAEVARTACRMVRDQLGADRAYWAEVDWAQREWVVAGESHAQGIPPVGGRFPLDAWQPQTSWLLDGRPNVVDDTRRDPRLPTPVQEALTELGVGADLGVPVLADGRTRCALTLNGRRPRRWSAEEIALVEGVAVRCWGEVERARAEAALRESEKRQAFLLALSDALCPLADPGEIQDTAARVLGEHLGATRVMYAEVDGGPGAEVGTLRGRYQAPEGAIPGGSAPPPFPDRYSYSSYGEQTMARRRLGQTMAVTDVTTDPRFDPSEREAWVAGGVRAAVTVALVKAGRFVAEFGVQSATPRAWTADEVDLVETTAERTWAAAERARAEAALRGSEAKYRTLFESIDEGFCVIELLDDADGTAVDFRFVEVNEAFQRQTGLFGITGRLGSDVDPGREPYWVQTYGRVARTGEAERFESHHRNTGRWYDVYATRVDDAGSRRVAVVFKDVTDRREREERQAFLLQLSDSLRAQPDERSIETTTVTMLAGHLRLDRCWISQVSGQQGFSTVGPEHHRPDVPPMSGVFRLSDYPETMRQLATQPMAVEDAAVDARFPDPEKALLAGFRLRALLVAPLRRGPREVVWALAAAMATPRRWTEGERALLEEVAERAWTAIERTRAERALRESEERWRRLYEAR</sequence>
<dbReference type="InterPro" id="IPR036097">
    <property type="entry name" value="HisK_dim/P_sf"/>
</dbReference>
<dbReference type="SUPFAM" id="SSF52738">
    <property type="entry name" value="Methylesterase CheB, C-terminal domain"/>
    <property type="match status" value="1"/>
</dbReference>
<dbReference type="PANTHER" id="PTHR43547:SF2">
    <property type="entry name" value="HYBRID SIGNAL TRANSDUCTION HISTIDINE KINASE C"/>
    <property type="match status" value="1"/>
</dbReference>
<dbReference type="GO" id="GO:0000156">
    <property type="term" value="F:phosphorelay response regulator activity"/>
    <property type="evidence" value="ECO:0007669"/>
    <property type="project" value="InterPro"/>
</dbReference>
<dbReference type="SMART" id="SM00387">
    <property type="entry name" value="HATPase_c"/>
    <property type="match status" value="1"/>
</dbReference>
<dbReference type="Pfam" id="PF02518">
    <property type="entry name" value="HATPase_c"/>
    <property type="match status" value="1"/>
</dbReference>
<dbReference type="GO" id="GO:0005524">
    <property type="term" value="F:ATP binding"/>
    <property type="evidence" value="ECO:0007669"/>
    <property type="project" value="UniProtKB-KW"/>
</dbReference>
<dbReference type="InterPro" id="IPR000673">
    <property type="entry name" value="Sig_transdc_resp-reg_Me-estase"/>
</dbReference>
<dbReference type="FunFam" id="1.10.287.130:FF:000045">
    <property type="entry name" value="Two-component system sensor histidine kinase/response regulator"/>
    <property type="match status" value="1"/>
</dbReference>
<dbReference type="Gene3D" id="3.40.50.180">
    <property type="entry name" value="Methylesterase CheB, C-terminal domain"/>
    <property type="match status" value="1"/>
</dbReference>
<feature type="domain" description="Myb-like" evidence="14">
    <location>
        <begin position="1572"/>
        <end position="1612"/>
    </location>
</feature>
<dbReference type="PANTHER" id="PTHR43547">
    <property type="entry name" value="TWO-COMPONENT HISTIDINE KINASE"/>
    <property type="match status" value="1"/>
</dbReference>
<feature type="domain" description="Response regulatory" evidence="16">
    <location>
        <begin position="836"/>
        <end position="951"/>
    </location>
</feature>
<dbReference type="InterPro" id="IPR035909">
    <property type="entry name" value="CheB_C"/>
</dbReference>
<dbReference type="InterPro" id="IPR001005">
    <property type="entry name" value="SANT/Myb"/>
</dbReference>
<dbReference type="SMART" id="SM00065">
    <property type="entry name" value="GAF"/>
    <property type="match status" value="4"/>
</dbReference>
<dbReference type="Gene3D" id="1.10.287.130">
    <property type="match status" value="1"/>
</dbReference>
<dbReference type="SUPFAM" id="SSF47384">
    <property type="entry name" value="Homodimeric domain of signal transducing histidine kinase"/>
    <property type="match status" value="1"/>
</dbReference>
<dbReference type="EC" id="2.7.13.3" evidence="3"/>
<evidence type="ECO:0000256" key="9">
    <source>
        <dbReference type="ARBA" id="ARBA00022840"/>
    </source>
</evidence>
<dbReference type="InterPro" id="IPR029016">
    <property type="entry name" value="GAF-like_dom_sf"/>
</dbReference>
<dbReference type="CDD" id="cd00082">
    <property type="entry name" value="HisKA"/>
    <property type="match status" value="1"/>
</dbReference>
<dbReference type="Proteomes" id="UP000198857">
    <property type="component" value="Unassembled WGS sequence"/>
</dbReference>
<evidence type="ECO:0000313" key="19">
    <source>
        <dbReference type="Proteomes" id="UP000198857"/>
    </source>
</evidence>
<evidence type="ECO:0000256" key="2">
    <source>
        <dbReference type="ARBA" id="ARBA00004236"/>
    </source>
</evidence>
<dbReference type="InterPro" id="IPR011006">
    <property type="entry name" value="CheY-like_superfamily"/>
</dbReference>
<feature type="domain" description="Histidine kinase" evidence="15">
    <location>
        <begin position="561"/>
        <end position="778"/>
    </location>
</feature>
<dbReference type="PROSITE" id="PS50110">
    <property type="entry name" value="RESPONSE_REGULATORY"/>
    <property type="match status" value="1"/>
</dbReference>
<keyword evidence="12" id="KW-0145">Chemotaxis</keyword>
<dbReference type="InterPro" id="IPR003018">
    <property type="entry name" value="GAF"/>
</dbReference>
<keyword evidence="10" id="KW-0902">Two-component regulatory system</keyword>
<evidence type="ECO:0000256" key="13">
    <source>
        <dbReference type="PROSITE-ProRule" id="PRU00169"/>
    </source>
</evidence>
<keyword evidence="8" id="KW-0418">Kinase</keyword>
<dbReference type="InterPro" id="IPR001789">
    <property type="entry name" value="Sig_transdc_resp-reg_receiver"/>
</dbReference>
<keyword evidence="6" id="KW-0808">Transferase</keyword>
<dbReference type="SMART" id="SM00448">
    <property type="entry name" value="REC"/>
    <property type="match status" value="1"/>
</dbReference>
<dbReference type="Gene3D" id="3.30.450.20">
    <property type="entry name" value="PAS domain"/>
    <property type="match status" value="2"/>
</dbReference>
<evidence type="ECO:0000256" key="10">
    <source>
        <dbReference type="ARBA" id="ARBA00023012"/>
    </source>
</evidence>
<dbReference type="Gene3D" id="3.40.50.2300">
    <property type="match status" value="1"/>
</dbReference>
<dbReference type="SUPFAM" id="SSF52172">
    <property type="entry name" value="CheY-like"/>
    <property type="match status" value="1"/>
</dbReference>
<evidence type="ECO:0000256" key="7">
    <source>
        <dbReference type="ARBA" id="ARBA00022741"/>
    </source>
</evidence>
<feature type="active site" evidence="12">
    <location>
        <position position="57"/>
    </location>
</feature>
<evidence type="ECO:0000313" key="18">
    <source>
        <dbReference type="EMBL" id="SFP21102.1"/>
    </source>
</evidence>
<organism evidence="18 19">
    <name type="scientific">Geodermatophilus dictyosporus</name>
    <dbReference type="NCBI Taxonomy" id="1523247"/>
    <lineage>
        <taxon>Bacteria</taxon>
        <taxon>Bacillati</taxon>
        <taxon>Actinomycetota</taxon>
        <taxon>Actinomycetes</taxon>
        <taxon>Geodermatophilales</taxon>
        <taxon>Geodermatophilaceae</taxon>
        <taxon>Geodermatophilus</taxon>
    </lineage>
</organism>
<feature type="domain" description="CheB-type methylesterase" evidence="17">
    <location>
        <begin position="23"/>
        <end position="205"/>
    </location>
</feature>
<evidence type="ECO:0000259" key="17">
    <source>
        <dbReference type="PROSITE" id="PS50122"/>
    </source>
</evidence>
<dbReference type="GO" id="GO:0006935">
    <property type="term" value="P:chemotaxis"/>
    <property type="evidence" value="ECO:0007669"/>
    <property type="project" value="UniProtKB-UniRule"/>
</dbReference>
<dbReference type="InterPro" id="IPR035965">
    <property type="entry name" value="PAS-like_dom_sf"/>
</dbReference>
<evidence type="ECO:0000256" key="11">
    <source>
        <dbReference type="ARBA" id="ARBA00023136"/>
    </source>
</evidence>
<evidence type="ECO:0000259" key="14">
    <source>
        <dbReference type="PROSITE" id="PS50090"/>
    </source>
</evidence>
<evidence type="ECO:0000256" key="1">
    <source>
        <dbReference type="ARBA" id="ARBA00000085"/>
    </source>
</evidence>
<dbReference type="Gene3D" id="3.30.565.10">
    <property type="entry name" value="Histidine kinase-like ATPase, C-terminal domain"/>
    <property type="match status" value="1"/>
</dbReference>
<dbReference type="Pfam" id="PF01590">
    <property type="entry name" value="GAF"/>
    <property type="match status" value="3"/>
</dbReference>
<accession>A0A1I5NHB6</accession>
<dbReference type="CDD" id="cd17574">
    <property type="entry name" value="REC_OmpR"/>
    <property type="match status" value="1"/>
</dbReference>
<dbReference type="Pfam" id="PF00512">
    <property type="entry name" value="HisKA"/>
    <property type="match status" value="1"/>
</dbReference>
<dbReference type="InterPro" id="IPR004358">
    <property type="entry name" value="Sig_transdc_His_kin-like_C"/>
</dbReference>
<evidence type="ECO:0000259" key="16">
    <source>
        <dbReference type="PROSITE" id="PS50110"/>
    </source>
</evidence>
<dbReference type="SUPFAM" id="SSF55874">
    <property type="entry name" value="ATPase domain of HSP90 chaperone/DNA topoisomerase II/histidine kinase"/>
    <property type="match status" value="1"/>
</dbReference>
<name>A0A1I5NHB6_9ACTN</name>
<evidence type="ECO:0000256" key="6">
    <source>
        <dbReference type="ARBA" id="ARBA00022679"/>
    </source>
</evidence>
<dbReference type="Pfam" id="PF13188">
    <property type="entry name" value="PAS_8"/>
    <property type="match status" value="1"/>
</dbReference>
<reference evidence="19" key="1">
    <citation type="submission" date="2016-10" db="EMBL/GenBank/DDBJ databases">
        <authorList>
            <person name="Varghese N."/>
            <person name="Submissions S."/>
        </authorList>
    </citation>
    <scope>NUCLEOTIDE SEQUENCE [LARGE SCALE GENOMIC DNA]</scope>
    <source>
        <strain evidence="19">DSM 44208</strain>
    </source>
</reference>
<keyword evidence="11" id="KW-0472">Membrane</keyword>
<dbReference type="PROSITE" id="PS50109">
    <property type="entry name" value="HIS_KIN"/>
    <property type="match status" value="1"/>
</dbReference>
<evidence type="ECO:0000256" key="5">
    <source>
        <dbReference type="ARBA" id="ARBA00022553"/>
    </source>
</evidence>
<dbReference type="SUPFAM" id="SSF55785">
    <property type="entry name" value="PYP-like sensor domain (PAS domain)"/>
    <property type="match status" value="1"/>
</dbReference>
<evidence type="ECO:0000256" key="3">
    <source>
        <dbReference type="ARBA" id="ARBA00012438"/>
    </source>
</evidence>
<dbReference type="GO" id="GO:0005737">
    <property type="term" value="C:cytoplasm"/>
    <property type="evidence" value="ECO:0007669"/>
    <property type="project" value="InterPro"/>
</dbReference>
<comment type="subcellular location">
    <subcellularLocation>
        <location evidence="2">Cell membrane</location>
    </subcellularLocation>
</comment>
<evidence type="ECO:0000256" key="12">
    <source>
        <dbReference type="PROSITE-ProRule" id="PRU00050"/>
    </source>
</evidence>
<dbReference type="EMBL" id="FOWQ01000003">
    <property type="protein sequence ID" value="SFP21102.1"/>
    <property type="molecule type" value="Genomic_DNA"/>
</dbReference>
<dbReference type="GO" id="GO:0000155">
    <property type="term" value="F:phosphorelay sensor kinase activity"/>
    <property type="evidence" value="ECO:0007669"/>
    <property type="project" value="InterPro"/>
</dbReference>
<dbReference type="FunFam" id="3.30.565.10:FF:000023">
    <property type="entry name" value="PAS domain-containing sensor histidine kinase"/>
    <property type="match status" value="1"/>
</dbReference>
<comment type="catalytic activity">
    <reaction evidence="1">
        <text>ATP + protein L-histidine = ADP + protein N-phospho-L-histidine.</text>
        <dbReference type="EC" id="2.7.13.3"/>
    </reaction>
</comment>
<proteinExistence type="predicted"/>
<keyword evidence="5 13" id="KW-0597">Phosphoprotein</keyword>
<dbReference type="PROSITE" id="PS50090">
    <property type="entry name" value="MYB_LIKE"/>
    <property type="match status" value="1"/>
</dbReference>
<gene>
    <name evidence="18" type="ORF">SAMN05660464_2511</name>
</gene>
<dbReference type="SUPFAM" id="SSF55781">
    <property type="entry name" value="GAF domain-like"/>
    <property type="match status" value="4"/>
</dbReference>
<keyword evidence="4" id="KW-1003">Cell membrane</keyword>
<dbReference type="GO" id="GO:0005886">
    <property type="term" value="C:plasma membrane"/>
    <property type="evidence" value="ECO:0007669"/>
    <property type="project" value="UniProtKB-SubCell"/>
</dbReference>
<evidence type="ECO:0000259" key="15">
    <source>
        <dbReference type="PROSITE" id="PS50109"/>
    </source>
</evidence>
<feature type="active site" evidence="12">
    <location>
        <position position="30"/>
    </location>
</feature>
<evidence type="ECO:0000256" key="4">
    <source>
        <dbReference type="ARBA" id="ARBA00022475"/>
    </source>
</evidence>
<dbReference type="Pfam" id="PF00072">
    <property type="entry name" value="Response_reg"/>
    <property type="match status" value="1"/>
</dbReference>
<feature type="modified residue" description="4-aspartylphosphate" evidence="13">
    <location>
        <position position="884"/>
    </location>
</feature>
<keyword evidence="19" id="KW-1185">Reference proteome</keyword>